<comment type="caution">
    <text evidence="1">The sequence shown here is derived from an EMBL/GenBank/DDBJ whole genome shotgun (WGS) entry which is preliminary data.</text>
</comment>
<gene>
    <name evidence="1" type="ORF">ECH7EC869_3147</name>
</gene>
<name>A0A0H3PKY5_ECO5C</name>
<sequence length="44" mass="5066">MSSVLYGRVRQVKKRPAINKNQVHPLSGQMENLLDAKRYEITPV</sequence>
<reference evidence="1 2" key="1">
    <citation type="journal article" date="2011" name="Appl. Environ. Microbiol.">
        <title>Genome signatures of Escherichia coli O157:H7 isolates from the bovine host reservoir.</title>
        <authorList>
            <person name="Eppinger M."/>
            <person name="Mammel M.K."/>
            <person name="Leclerc J.E."/>
            <person name="Ravel J."/>
            <person name="Cebula T.A."/>
        </authorList>
    </citation>
    <scope>NUCLEOTIDE SEQUENCE [LARGE SCALE GENOMIC DNA]</scope>
    <source>
        <strain evidence="1 2">EC869</strain>
    </source>
</reference>
<accession>A0A0H3PKY5</accession>
<evidence type="ECO:0000313" key="1">
    <source>
        <dbReference type="EMBL" id="EDU89958.1"/>
    </source>
</evidence>
<proteinExistence type="predicted"/>
<dbReference type="EMBL" id="ABHU01000016">
    <property type="protein sequence ID" value="EDU89958.1"/>
    <property type="molecule type" value="Genomic_DNA"/>
</dbReference>
<protein>
    <submittedName>
        <fullName evidence="1">Uncharacterized protein</fullName>
    </submittedName>
</protein>
<organism evidence="1 2">
    <name type="scientific">Escherichia coli O157:H7 (strain EC869)</name>
    <dbReference type="NCBI Taxonomy" id="478008"/>
    <lineage>
        <taxon>Bacteria</taxon>
        <taxon>Pseudomonadati</taxon>
        <taxon>Pseudomonadota</taxon>
        <taxon>Gammaproteobacteria</taxon>
        <taxon>Enterobacterales</taxon>
        <taxon>Enterobacteriaceae</taxon>
        <taxon>Escherichia</taxon>
    </lineage>
</organism>
<dbReference type="Proteomes" id="UP000004641">
    <property type="component" value="Unassembled WGS sequence"/>
</dbReference>
<evidence type="ECO:0000313" key="2">
    <source>
        <dbReference type="Proteomes" id="UP000004641"/>
    </source>
</evidence>
<dbReference type="BioCyc" id="ECOL478008-HMP:G76-483457-MONOMER"/>
<dbReference type="AlphaFoldDB" id="A0A0H3PKY5"/>